<dbReference type="InterPro" id="IPR053134">
    <property type="entry name" value="RNA-dir_DNA_polymerase"/>
</dbReference>
<proteinExistence type="predicted"/>
<dbReference type="Proteomes" id="UP000236161">
    <property type="component" value="Unassembled WGS sequence"/>
</dbReference>
<sequence>MCLDFRSLNQACPKDTYPLPRIDVMVDHTVGYEVMSFLDAFSGYHQVGWPRKMRRRRLSSLTMAPTATGLCPSVSRMPVLPINA</sequence>
<reference evidence="1 2" key="1">
    <citation type="journal article" date="2017" name="Nature">
        <title>The Apostasia genome and the evolution of orchids.</title>
        <authorList>
            <person name="Zhang G.Q."/>
            <person name="Liu K.W."/>
            <person name="Li Z."/>
            <person name="Lohaus R."/>
            <person name="Hsiao Y.Y."/>
            <person name="Niu S.C."/>
            <person name="Wang J.Y."/>
            <person name="Lin Y.C."/>
            <person name="Xu Q."/>
            <person name="Chen L.J."/>
            <person name="Yoshida K."/>
            <person name="Fujiwara S."/>
            <person name="Wang Z.W."/>
            <person name="Zhang Y.Q."/>
            <person name="Mitsuda N."/>
            <person name="Wang M."/>
            <person name="Liu G.H."/>
            <person name="Pecoraro L."/>
            <person name="Huang H.X."/>
            <person name="Xiao X.J."/>
            <person name="Lin M."/>
            <person name="Wu X.Y."/>
            <person name="Wu W.L."/>
            <person name="Chen Y.Y."/>
            <person name="Chang S.B."/>
            <person name="Sakamoto S."/>
            <person name="Ohme-Takagi M."/>
            <person name="Yagi M."/>
            <person name="Zeng S.J."/>
            <person name="Shen C.Y."/>
            <person name="Yeh C.M."/>
            <person name="Luo Y.B."/>
            <person name="Tsai W.C."/>
            <person name="Van de Peer Y."/>
            <person name="Liu Z.J."/>
        </authorList>
    </citation>
    <scope>NUCLEOTIDE SEQUENCE [LARGE SCALE GENOMIC DNA]</scope>
    <source>
        <strain evidence="2">cv. Shenzhen</strain>
        <tissue evidence="1">Stem</tissue>
    </source>
</reference>
<dbReference type="InterPro" id="IPR043502">
    <property type="entry name" value="DNA/RNA_pol_sf"/>
</dbReference>
<evidence type="ECO:0000313" key="2">
    <source>
        <dbReference type="Proteomes" id="UP000236161"/>
    </source>
</evidence>
<protein>
    <submittedName>
        <fullName evidence="1">RNA-directed DNA polymerase like</fullName>
    </submittedName>
</protein>
<dbReference type="PANTHER" id="PTHR24559:SF430">
    <property type="entry name" value="RNA-DIRECTED DNA POLYMERASE"/>
    <property type="match status" value="1"/>
</dbReference>
<dbReference type="AlphaFoldDB" id="A0A2I0B430"/>
<accession>A0A2I0B430</accession>
<dbReference type="SUPFAM" id="SSF56672">
    <property type="entry name" value="DNA/RNA polymerases"/>
    <property type="match status" value="1"/>
</dbReference>
<dbReference type="EMBL" id="KZ451916">
    <property type="protein sequence ID" value="PKA62547.1"/>
    <property type="molecule type" value="Genomic_DNA"/>
</dbReference>
<organism evidence="1 2">
    <name type="scientific">Apostasia shenzhenica</name>
    <dbReference type="NCBI Taxonomy" id="1088818"/>
    <lineage>
        <taxon>Eukaryota</taxon>
        <taxon>Viridiplantae</taxon>
        <taxon>Streptophyta</taxon>
        <taxon>Embryophyta</taxon>
        <taxon>Tracheophyta</taxon>
        <taxon>Spermatophyta</taxon>
        <taxon>Magnoliopsida</taxon>
        <taxon>Liliopsida</taxon>
        <taxon>Asparagales</taxon>
        <taxon>Orchidaceae</taxon>
        <taxon>Apostasioideae</taxon>
        <taxon>Apostasia</taxon>
    </lineage>
</organism>
<keyword evidence="1" id="KW-0548">Nucleotidyltransferase</keyword>
<evidence type="ECO:0000313" key="1">
    <source>
        <dbReference type="EMBL" id="PKA62547.1"/>
    </source>
</evidence>
<dbReference type="OrthoDB" id="779804at2759"/>
<dbReference type="Gene3D" id="3.30.70.270">
    <property type="match status" value="1"/>
</dbReference>
<keyword evidence="1" id="KW-0808">Transferase</keyword>
<name>A0A2I0B430_9ASPA</name>
<dbReference type="InterPro" id="IPR043128">
    <property type="entry name" value="Rev_trsase/Diguanyl_cyclase"/>
</dbReference>
<gene>
    <name evidence="1" type="ORF">AXF42_Ash012133</name>
</gene>
<dbReference type="GO" id="GO:0003964">
    <property type="term" value="F:RNA-directed DNA polymerase activity"/>
    <property type="evidence" value="ECO:0007669"/>
    <property type="project" value="UniProtKB-KW"/>
</dbReference>
<dbReference type="PANTHER" id="PTHR24559">
    <property type="entry name" value="TRANSPOSON TY3-I GAG-POL POLYPROTEIN"/>
    <property type="match status" value="1"/>
</dbReference>
<keyword evidence="2" id="KW-1185">Reference proteome</keyword>
<keyword evidence="1" id="KW-0695">RNA-directed DNA polymerase</keyword>